<gene>
    <name evidence="1" type="ORF">ACFFGT_20120</name>
</gene>
<organism evidence="1 2">
    <name type="scientific">Mucilaginibacter angelicae</name>
    <dbReference type="NCBI Taxonomy" id="869718"/>
    <lineage>
        <taxon>Bacteria</taxon>
        <taxon>Pseudomonadati</taxon>
        <taxon>Bacteroidota</taxon>
        <taxon>Sphingobacteriia</taxon>
        <taxon>Sphingobacteriales</taxon>
        <taxon>Sphingobacteriaceae</taxon>
        <taxon>Mucilaginibacter</taxon>
    </lineage>
</organism>
<proteinExistence type="predicted"/>
<dbReference type="RefSeq" id="WP_377024304.1">
    <property type="nucleotide sequence ID" value="NZ_JBHLTS010000061.1"/>
</dbReference>
<accession>A0ABV6LAM8</accession>
<name>A0ABV6LAM8_9SPHI</name>
<comment type="caution">
    <text evidence="1">The sequence shown here is derived from an EMBL/GenBank/DDBJ whole genome shotgun (WGS) entry which is preliminary data.</text>
</comment>
<sequence length="199" mass="22075">MKKIIILLFFVFASCAVVRGQELISDEQFQKLIGFLNEENWQESAKLSEVLLLKIPANQQDDDAPAIVRYMYITSEAGLMYMGKVTKAEALKNVTGFTGHTIFLPSRTVSLKFGLNYIVSSDNKTDTLSISGTNRRGTDLFTFESIVPAKPITMDELKGYAGKLFRIGGRLKSITVAGSMLPHFIMVIDNAILEPGDKQ</sequence>
<reference evidence="1 2" key="1">
    <citation type="submission" date="2024-09" db="EMBL/GenBank/DDBJ databases">
        <authorList>
            <person name="Sun Q."/>
            <person name="Mori K."/>
        </authorList>
    </citation>
    <scope>NUCLEOTIDE SEQUENCE [LARGE SCALE GENOMIC DNA]</scope>
    <source>
        <strain evidence="1 2">NCAIM B.02415</strain>
    </source>
</reference>
<protein>
    <submittedName>
        <fullName evidence="1">Uncharacterized protein</fullName>
    </submittedName>
</protein>
<evidence type="ECO:0000313" key="2">
    <source>
        <dbReference type="Proteomes" id="UP001589828"/>
    </source>
</evidence>
<evidence type="ECO:0000313" key="1">
    <source>
        <dbReference type="EMBL" id="MFC0516524.1"/>
    </source>
</evidence>
<keyword evidence="2" id="KW-1185">Reference proteome</keyword>
<dbReference type="PROSITE" id="PS51257">
    <property type="entry name" value="PROKAR_LIPOPROTEIN"/>
    <property type="match status" value="1"/>
</dbReference>
<dbReference type="Proteomes" id="UP001589828">
    <property type="component" value="Unassembled WGS sequence"/>
</dbReference>
<dbReference type="EMBL" id="JBHLTS010000061">
    <property type="protein sequence ID" value="MFC0516524.1"/>
    <property type="molecule type" value="Genomic_DNA"/>
</dbReference>